<feature type="region of interest" description="Disordered" evidence="3">
    <location>
        <begin position="110"/>
        <end position="142"/>
    </location>
</feature>
<name>A0ABR9ZWN9_9FIRM</name>
<reference evidence="5 6" key="1">
    <citation type="submission" date="2020-11" db="EMBL/GenBank/DDBJ databases">
        <title>Fusibacter basophilias sp. nov.</title>
        <authorList>
            <person name="Qiu D."/>
        </authorList>
    </citation>
    <scope>NUCLEOTIDE SEQUENCE [LARGE SCALE GENOMIC DNA]</scope>
    <source>
        <strain evidence="5 6">Q10-2</strain>
    </source>
</reference>
<evidence type="ECO:0000256" key="2">
    <source>
        <dbReference type="PROSITE-ProRule" id="PRU00626"/>
    </source>
</evidence>
<dbReference type="PANTHER" id="PTHR40065:SF3">
    <property type="entry name" value="RNA-BINDING PROTEIN YHBY"/>
    <property type="match status" value="1"/>
</dbReference>
<dbReference type="PANTHER" id="PTHR40065">
    <property type="entry name" value="RNA-BINDING PROTEIN YHBY"/>
    <property type="match status" value="1"/>
</dbReference>
<evidence type="ECO:0000256" key="1">
    <source>
        <dbReference type="ARBA" id="ARBA00022884"/>
    </source>
</evidence>
<proteinExistence type="predicted"/>
<organism evidence="5 6">
    <name type="scientific">Fusibacter ferrireducens</name>
    <dbReference type="NCBI Taxonomy" id="2785058"/>
    <lineage>
        <taxon>Bacteria</taxon>
        <taxon>Bacillati</taxon>
        <taxon>Bacillota</taxon>
        <taxon>Clostridia</taxon>
        <taxon>Eubacteriales</taxon>
        <taxon>Eubacteriales Family XII. Incertae Sedis</taxon>
        <taxon>Fusibacter</taxon>
    </lineage>
</organism>
<dbReference type="InterPro" id="IPR035920">
    <property type="entry name" value="YhbY-like_sf"/>
</dbReference>
<dbReference type="RefSeq" id="WP_194703120.1">
    <property type="nucleotide sequence ID" value="NZ_JADKNH010000011.1"/>
</dbReference>
<evidence type="ECO:0000313" key="6">
    <source>
        <dbReference type="Proteomes" id="UP000614200"/>
    </source>
</evidence>
<gene>
    <name evidence="5" type="primary">yhbY</name>
    <name evidence="5" type="ORF">ISU02_17405</name>
</gene>
<protein>
    <submittedName>
        <fullName evidence="5">Ribosome assembly RNA-binding protein YhbY</fullName>
    </submittedName>
</protein>
<keyword evidence="6" id="KW-1185">Reference proteome</keyword>
<dbReference type="EMBL" id="JADKNH010000011">
    <property type="protein sequence ID" value="MBF4694880.1"/>
    <property type="molecule type" value="Genomic_DNA"/>
</dbReference>
<accession>A0ABR9ZWN9</accession>
<dbReference type="Gene3D" id="3.30.110.60">
    <property type="entry name" value="YhbY-like"/>
    <property type="match status" value="1"/>
</dbReference>
<dbReference type="Proteomes" id="UP000614200">
    <property type="component" value="Unassembled WGS sequence"/>
</dbReference>
<feature type="domain" description="CRM" evidence="4">
    <location>
        <begin position="1"/>
        <end position="96"/>
    </location>
</feature>
<dbReference type="InterPro" id="IPR001890">
    <property type="entry name" value="RNA-binding_CRM"/>
</dbReference>
<sequence length="142" mass="15817">MLTGKQRSYLKGLANKLKPLAQLGKEGISDRFLAQMNDLIEHHELVKVNVLDNSLEDATAAANEVAKALDAEFVQAIGNKFTIYRQSRENPMLEIPGADNTRVKINMMKKNQNASDKERLSKKGGRISKPLSGKKSKLKKLK</sequence>
<dbReference type="InterPro" id="IPR017924">
    <property type="entry name" value="RNA-binding_YhbY"/>
</dbReference>
<evidence type="ECO:0000259" key="4">
    <source>
        <dbReference type="PROSITE" id="PS51295"/>
    </source>
</evidence>
<dbReference type="SMART" id="SM01103">
    <property type="entry name" value="CRS1_YhbY"/>
    <property type="match status" value="1"/>
</dbReference>
<comment type="caution">
    <text evidence="5">The sequence shown here is derived from an EMBL/GenBank/DDBJ whole genome shotgun (WGS) entry which is preliminary data.</text>
</comment>
<keyword evidence="1 2" id="KW-0694">RNA-binding</keyword>
<dbReference type="InterPro" id="IPR051925">
    <property type="entry name" value="RNA-binding_domain"/>
</dbReference>
<dbReference type="Pfam" id="PF01985">
    <property type="entry name" value="CRS1_YhbY"/>
    <property type="match status" value="1"/>
</dbReference>
<feature type="compositionally biased region" description="Basic residues" evidence="3">
    <location>
        <begin position="122"/>
        <end position="142"/>
    </location>
</feature>
<evidence type="ECO:0000313" key="5">
    <source>
        <dbReference type="EMBL" id="MBF4694880.1"/>
    </source>
</evidence>
<evidence type="ECO:0000256" key="3">
    <source>
        <dbReference type="SAM" id="MobiDB-lite"/>
    </source>
</evidence>
<dbReference type="PROSITE" id="PS51295">
    <property type="entry name" value="CRM"/>
    <property type="match status" value="1"/>
</dbReference>
<dbReference type="NCBIfam" id="TIGR00253">
    <property type="entry name" value="RNA_bind_YhbY"/>
    <property type="match status" value="1"/>
</dbReference>
<dbReference type="SUPFAM" id="SSF75471">
    <property type="entry name" value="YhbY-like"/>
    <property type="match status" value="1"/>
</dbReference>